<evidence type="ECO:0000259" key="6">
    <source>
        <dbReference type="Pfam" id="PF06807"/>
    </source>
</evidence>
<dbReference type="GO" id="GO:0005524">
    <property type="term" value="F:ATP binding"/>
    <property type="evidence" value="ECO:0007669"/>
    <property type="project" value="UniProtKB-KW"/>
</dbReference>
<reference evidence="10" key="1">
    <citation type="submission" date="2016-11" db="UniProtKB">
        <authorList>
            <consortium name="WormBaseParasite"/>
        </authorList>
    </citation>
    <scope>IDENTIFICATION</scope>
</reference>
<name>A0A1I8AXI1_9BILA</name>
<dbReference type="InterPro" id="IPR027417">
    <property type="entry name" value="P-loop_NTPase"/>
</dbReference>
<dbReference type="Gene3D" id="3.40.50.300">
    <property type="entry name" value="P-loop containing nucleotide triphosphate hydrolases"/>
    <property type="match status" value="1"/>
</dbReference>
<dbReference type="GO" id="GO:0006388">
    <property type="term" value="P:tRNA splicing, via endonucleolytic cleavage and ligation"/>
    <property type="evidence" value="ECO:0007669"/>
    <property type="project" value="TreeGrafter"/>
</dbReference>
<evidence type="ECO:0000259" key="8">
    <source>
        <dbReference type="Pfam" id="PF16575"/>
    </source>
</evidence>
<dbReference type="Pfam" id="PF06807">
    <property type="entry name" value="Clp1"/>
    <property type="match status" value="1"/>
</dbReference>
<dbReference type="Proteomes" id="UP000095287">
    <property type="component" value="Unplaced"/>
</dbReference>
<dbReference type="FunFam" id="2.60.120.1030:FF:000001">
    <property type="entry name" value="Protein CLP1 homolog 5"/>
    <property type="match status" value="1"/>
</dbReference>
<dbReference type="PANTHER" id="PTHR12755">
    <property type="entry name" value="CLEAVAGE/POLYADENYLATION FACTOR IA SUBUNIT CLP1P"/>
    <property type="match status" value="1"/>
</dbReference>
<feature type="domain" description="Clp1 N-terminal" evidence="7">
    <location>
        <begin position="19"/>
        <end position="110"/>
    </location>
</feature>
<keyword evidence="5" id="KW-0539">Nucleus</keyword>
<keyword evidence="2" id="KW-0507">mRNA processing</keyword>
<dbReference type="InterPro" id="IPR045116">
    <property type="entry name" value="Clp1/Grc3"/>
</dbReference>
<evidence type="ECO:0000313" key="10">
    <source>
        <dbReference type="WBParaSite" id="L893_g9968.t1"/>
    </source>
</evidence>
<dbReference type="AlphaFoldDB" id="A0A1I8AXI1"/>
<accession>A0A1I8AXI1</accession>
<dbReference type="InterPro" id="IPR010655">
    <property type="entry name" value="Clp1_C"/>
</dbReference>
<dbReference type="Gene3D" id="2.60.120.1030">
    <property type="entry name" value="Clp1, DNA binding domain"/>
    <property type="match status" value="1"/>
</dbReference>
<keyword evidence="9" id="KW-1185">Reference proteome</keyword>
<dbReference type="GO" id="GO:0031124">
    <property type="term" value="P:mRNA 3'-end processing"/>
    <property type="evidence" value="ECO:0007669"/>
    <property type="project" value="InterPro"/>
</dbReference>
<dbReference type="Pfam" id="PF16573">
    <property type="entry name" value="CLP1_N"/>
    <property type="match status" value="1"/>
</dbReference>
<evidence type="ECO:0000256" key="1">
    <source>
        <dbReference type="ARBA" id="ARBA00004123"/>
    </source>
</evidence>
<dbReference type="PANTHER" id="PTHR12755:SF6">
    <property type="entry name" value="POLYRIBONUCLEOTIDE 5'-HYDROXYL-KINASE CLP1"/>
    <property type="match status" value="1"/>
</dbReference>
<evidence type="ECO:0000256" key="4">
    <source>
        <dbReference type="ARBA" id="ARBA00022840"/>
    </source>
</evidence>
<dbReference type="InterPro" id="IPR032319">
    <property type="entry name" value="CLP1_P"/>
</dbReference>
<evidence type="ECO:0000313" key="9">
    <source>
        <dbReference type="Proteomes" id="UP000095287"/>
    </source>
</evidence>
<dbReference type="Gene3D" id="2.40.30.330">
    <property type="entry name" value="Pre-mRNA cleavage complex subunit Clp1, C-terminal domain"/>
    <property type="match status" value="1"/>
</dbReference>
<sequence length="439" mass="48524">MASPKKEESPTGSTVREFKLKEDNELRFEVASEDVAVELCSGRAEIFGTELKENEKYTFLPGMRVAVFSWTGATIEISGEAHNAYIAENNHPMILYLNTHAGLEQTRRKALADKTGKTRGPRTMLVGPTDVGKSTVCRILTNYAVRLGHTPIFVDVDVGQGIISVAGTIGAIMVERTADPVYGFDCRNAKIFQLGSTSPGTNIPLYDHLVGELAAVVNRECDQNSDLNKSGVIINTCGWVNGAGYKSLVNVAECFEVDVVVVLDHERLYTELKRDLPSFVKIVHHPKSGGVETRSSATRIDNRRKSFHKYFYGTRQLSFTPFRNIITFDDLIFAKIGADRLPESCLPYGMKAEDHRMMVVRLDPSPKFNNHVVAIAPPEYTTVDQTLLSAMAVGFIVIIDVNVENRQISITSPQAHFPEGSTIGLLADITFTDDEVRVH</sequence>
<dbReference type="WBParaSite" id="L893_g9968.t1">
    <property type="protein sequence ID" value="L893_g9968.t1"/>
    <property type="gene ID" value="L893_g9968"/>
</dbReference>
<evidence type="ECO:0000256" key="3">
    <source>
        <dbReference type="ARBA" id="ARBA00022741"/>
    </source>
</evidence>
<comment type="subcellular location">
    <subcellularLocation>
        <location evidence="1">Nucleus</location>
    </subcellularLocation>
</comment>
<dbReference type="Pfam" id="PF16575">
    <property type="entry name" value="CLP1_P"/>
    <property type="match status" value="1"/>
</dbReference>
<protein>
    <submittedName>
        <fullName evidence="10">Protein CLP1 homolog</fullName>
    </submittedName>
</protein>
<keyword evidence="3" id="KW-0547">Nucleotide-binding</keyword>
<dbReference type="InterPro" id="IPR038238">
    <property type="entry name" value="Clp1_C_sf"/>
</dbReference>
<evidence type="ECO:0000259" key="7">
    <source>
        <dbReference type="Pfam" id="PF16573"/>
    </source>
</evidence>
<organism evidence="9 10">
    <name type="scientific">Steinernema glaseri</name>
    <dbReference type="NCBI Taxonomy" id="37863"/>
    <lineage>
        <taxon>Eukaryota</taxon>
        <taxon>Metazoa</taxon>
        <taxon>Ecdysozoa</taxon>
        <taxon>Nematoda</taxon>
        <taxon>Chromadorea</taxon>
        <taxon>Rhabditida</taxon>
        <taxon>Tylenchina</taxon>
        <taxon>Panagrolaimomorpha</taxon>
        <taxon>Strongyloidoidea</taxon>
        <taxon>Steinernematidae</taxon>
        <taxon>Steinernema</taxon>
    </lineage>
</organism>
<keyword evidence="4" id="KW-0067">ATP-binding</keyword>
<proteinExistence type="predicted"/>
<feature type="domain" description="Clp1 C-terminal" evidence="6">
    <location>
        <begin position="320"/>
        <end position="432"/>
    </location>
</feature>
<feature type="domain" description="Clp1 P-loop" evidence="8">
    <location>
        <begin position="127"/>
        <end position="313"/>
    </location>
</feature>
<evidence type="ECO:0000256" key="2">
    <source>
        <dbReference type="ARBA" id="ARBA00022664"/>
    </source>
</evidence>
<dbReference type="GO" id="GO:0051731">
    <property type="term" value="F:polynucleotide 5'-hydroxyl-kinase activity"/>
    <property type="evidence" value="ECO:0007669"/>
    <property type="project" value="InterPro"/>
</dbReference>
<dbReference type="GO" id="GO:0005634">
    <property type="term" value="C:nucleus"/>
    <property type="evidence" value="ECO:0007669"/>
    <property type="project" value="UniProtKB-SubCell"/>
</dbReference>
<dbReference type="SUPFAM" id="SSF52540">
    <property type="entry name" value="P-loop containing nucleoside triphosphate hydrolases"/>
    <property type="match status" value="1"/>
</dbReference>
<dbReference type="InterPro" id="IPR038239">
    <property type="entry name" value="Clp1_N_sf"/>
</dbReference>
<evidence type="ECO:0000256" key="5">
    <source>
        <dbReference type="ARBA" id="ARBA00023242"/>
    </source>
</evidence>
<dbReference type="InterPro" id="IPR032324">
    <property type="entry name" value="Clp1_N"/>
</dbReference>